<dbReference type="InterPro" id="IPR011989">
    <property type="entry name" value="ARM-like"/>
</dbReference>
<dbReference type="RefSeq" id="WP_286652188.1">
    <property type="nucleotide sequence ID" value="NZ_JACAGK010000065.1"/>
</dbReference>
<protein>
    <recommendedName>
        <fullName evidence="3">HEAT repeat domain-containing protein</fullName>
    </recommendedName>
</protein>
<gene>
    <name evidence="1" type="ORF">HX018_17315</name>
</gene>
<name>A0ABT7NS58_9SPHI</name>
<sequence length="205" mass="23231">MSIIEKLASQQGLKDESANINLAIEIVKSSNDIGLRELIQGLNDKRIQNDCIKTIYEIGERNGKLLVPFLSVFIDLLSSKNNRLQWGAMCAINSVTLQIPTEVFASISRLEDAVNKGSVITRDNFVKILTKLMGNSEHQEMAFRKLSQQLNNAPANQFPMYAEEIMTTIPKQHVAEFRKILESRMDDLPTESQKNRIDKVLKKLK</sequence>
<dbReference type="Gene3D" id="1.25.10.10">
    <property type="entry name" value="Leucine-rich Repeat Variant"/>
    <property type="match status" value="1"/>
</dbReference>
<dbReference type="InterPro" id="IPR016024">
    <property type="entry name" value="ARM-type_fold"/>
</dbReference>
<evidence type="ECO:0000313" key="1">
    <source>
        <dbReference type="EMBL" id="MDM1050001.1"/>
    </source>
</evidence>
<evidence type="ECO:0008006" key="3">
    <source>
        <dbReference type="Google" id="ProtNLM"/>
    </source>
</evidence>
<dbReference type="SUPFAM" id="SSF48371">
    <property type="entry name" value="ARM repeat"/>
    <property type="match status" value="1"/>
</dbReference>
<keyword evidence="2" id="KW-1185">Reference proteome</keyword>
<reference evidence="1" key="1">
    <citation type="submission" date="2020-06" db="EMBL/GenBank/DDBJ databases">
        <authorList>
            <person name="Dong N."/>
        </authorList>
    </citation>
    <scope>NUCLEOTIDE SEQUENCE</scope>
    <source>
        <strain evidence="1">R1692</strain>
    </source>
</reference>
<dbReference type="EMBL" id="JACAGK010000065">
    <property type="protein sequence ID" value="MDM1050001.1"/>
    <property type="molecule type" value="Genomic_DNA"/>
</dbReference>
<organism evidence="1 2">
    <name type="scientific">Sphingobacterium hotanense</name>
    <dbReference type="NCBI Taxonomy" id="649196"/>
    <lineage>
        <taxon>Bacteria</taxon>
        <taxon>Pseudomonadati</taxon>
        <taxon>Bacteroidota</taxon>
        <taxon>Sphingobacteriia</taxon>
        <taxon>Sphingobacteriales</taxon>
        <taxon>Sphingobacteriaceae</taxon>
        <taxon>Sphingobacterium</taxon>
    </lineage>
</organism>
<reference evidence="1" key="2">
    <citation type="journal article" date="2022" name="Sci. Total Environ.">
        <title>Prevalence, transmission, and molecular epidemiology of tet(X)-positive bacteria among humans, animals, and environmental niches in China: An epidemiological, and genomic-based study.</title>
        <authorList>
            <person name="Dong N."/>
            <person name="Zeng Y."/>
            <person name="Cai C."/>
            <person name="Sun C."/>
            <person name="Lu J."/>
            <person name="Liu C."/>
            <person name="Zhou H."/>
            <person name="Sun Q."/>
            <person name="Shu L."/>
            <person name="Wang H."/>
            <person name="Wang Y."/>
            <person name="Wang S."/>
            <person name="Wu C."/>
            <person name="Chan E.W."/>
            <person name="Chen G."/>
            <person name="Shen Z."/>
            <person name="Chen S."/>
            <person name="Zhang R."/>
        </authorList>
    </citation>
    <scope>NUCLEOTIDE SEQUENCE</scope>
    <source>
        <strain evidence="1">R1692</strain>
    </source>
</reference>
<proteinExistence type="predicted"/>
<evidence type="ECO:0000313" key="2">
    <source>
        <dbReference type="Proteomes" id="UP001170954"/>
    </source>
</evidence>
<accession>A0ABT7NS58</accession>
<dbReference type="Proteomes" id="UP001170954">
    <property type="component" value="Unassembled WGS sequence"/>
</dbReference>
<comment type="caution">
    <text evidence="1">The sequence shown here is derived from an EMBL/GenBank/DDBJ whole genome shotgun (WGS) entry which is preliminary data.</text>
</comment>